<evidence type="ECO:0000256" key="3">
    <source>
        <dbReference type="ARBA" id="ARBA00010199"/>
    </source>
</evidence>
<evidence type="ECO:0000256" key="4">
    <source>
        <dbReference type="ARBA" id="ARBA00020268"/>
    </source>
</evidence>
<evidence type="ECO:0000313" key="14">
    <source>
        <dbReference type="EMBL" id="HIR57579.1"/>
    </source>
</evidence>
<keyword evidence="9 13" id="KW-1133">Transmembrane helix</keyword>
<accession>A0A9D1J1Z4</accession>
<dbReference type="InterPro" id="IPR048279">
    <property type="entry name" value="MdtK-like"/>
</dbReference>
<organism evidence="14 15">
    <name type="scientific">Candidatus Gallacutalibacter pullicola</name>
    <dbReference type="NCBI Taxonomy" id="2840830"/>
    <lineage>
        <taxon>Bacteria</taxon>
        <taxon>Bacillati</taxon>
        <taxon>Bacillota</taxon>
        <taxon>Clostridia</taxon>
        <taxon>Eubacteriales</taxon>
        <taxon>Candidatus Gallacutalibacter</taxon>
    </lineage>
</organism>
<dbReference type="GO" id="GO:0042910">
    <property type="term" value="F:xenobiotic transmembrane transporter activity"/>
    <property type="evidence" value="ECO:0007669"/>
    <property type="project" value="InterPro"/>
</dbReference>
<dbReference type="Proteomes" id="UP000886785">
    <property type="component" value="Unassembled WGS sequence"/>
</dbReference>
<name>A0A9D1J1Z4_9FIRM</name>
<evidence type="ECO:0000256" key="7">
    <source>
        <dbReference type="ARBA" id="ARBA00022475"/>
    </source>
</evidence>
<reference evidence="14" key="1">
    <citation type="submission" date="2020-10" db="EMBL/GenBank/DDBJ databases">
        <authorList>
            <person name="Gilroy R."/>
        </authorList>
    </citation>
    <scope>NUCLEOTIDE SEQUENCE</scope>
    <source>
        <strain evidence="14">ChiSjej1B19-7085</strain>
    </source>
</reference>
<evidence type="ECO:0000256" key="10">
    <source>
        <dbReference type="ARBA" id="ARBA00023065"/>
    </source>
</evidence>
<sequence length="420" mass="44985">MVTTSVLQALYSMADMIIAGHFIGNTGISAINNSSQIMNIATQIAIGLTVGGNVLIGQYYGAGKQEERRRAIGTLLTSSLLLGVFGLLLIFSLARAILSGLGAPALDDAEAYLQVCAFGMPFIFGYNALSAVLRAIGNSRKPLHFIAASASTNVVLDIVFVGGLSMGVRGAALATVLSQGLSFSLALIFLLRHSEIFRISLENLKIRTAELKMIFKLGIPSSLQHTIGGISWLVVTFLINSYGVDVSAGNGVSVKIKDFCQLFISAMSSGAATMIAQTLGAKMYDRAKEVMYTAMKITMLMAVTMIIIVELLAPQLAAIFTGDPAVQAAAVMNLRIEILGQIFYAVFFVYHSLAIGAGHTLFAMSSSFVNCILFRVVLAITFNHFFGLTGIYWACMIAPSVSVPLGWLYTRSNVWRRSLA</sequence>
<proteinExistence type="inferred from homology"/>
<evidence type="ECO:0000256" key="1">
    <source>
        <dbReference type="ARBA" id="ARBA00003408"/>
    </source>
</evidence>
<feature type="transmembrane region" description="Helical" evidence="13">
    <location>
        <begin position="342"/>
        <end position="361"/>
    </location>
</feature>
<feature type="transmembrane region" description="Helical" evidence="13">
    <location>
        <begin position="145"/>
        <end position="165"/>
    </location>
</feature>
<feature type="transmembrane region" description="Helical" evidence="13">
    <location>
        <begin position="259"/>
        <end position="279"/>
    </location>
</feature>
<reference evidence="14" key="2">
    <citation type="journal article" date="2021" name="PeerJ">
        <title>Extensive microbial diversity within the chicken gut microbiome revealed by metagenomics and culture.</title>
        <authorList>
            <person name="Gilroy R."/>
            <person name="Ravi A."/>
            <person name="Getino M."/>
            <person name="Pursley I."/>
            <person name="Horton D.L."/>
            <person name="Alikhan N.F."/>
            <person name="Baker D."/>
            <person name="Gharbi K."/>
            <person name="Hall N."/>
            <person name="Watson M."/>
            <person name="Adriaenssens E.M."/>
            <person name="Foster-Nyarko E."/>
            <person name="Jarju S."/>
            <person name="Secka A."/>
            <person name="Antonio M."/>
            <person name="Oren A."/>
            <person name="Chaudhuri R.R."/>
            <person name="La Ragione R."/>
            <person name="Hildebrand F."/>
            <person name="Pallen M.J."/>
        </authorList>
    </citation>
    <scope>NUCLEOTIDE SEQUENCE</scope>
    <source>
        <strain evidence="14">ChiSjej1B19-7085</strain>
    </source>
</reference>
<evidence type="ECO:0000256" key="12">
    <source>
        <dbReference type="ARBA" id="ARBA00031636"/>
    </source>
</evidence>
<evidence type="ECO:0000256" key="8">
    <source>
        <dbReference type="ARBA" id="ARBA00022692"/>
    </source>
</evidence>
<dbReference type="Pfam" id="PF01554">
    <property type="entry name" value="MatE"/>
    <property type="match status" value="2"/>
</dbReference>
<comment type="similarity">
    <text evidence="3">Belongs to the multi antimicrobial extrusion (MATE) (TC 2.A.66.1) family.</text>
</comment>
<keyword evidence="6" id="KW-0050">Antiport</keyword>
<dbReference type="InterPro" id="IPR050222">
    <property type="entry name" value="MATE_MdtK"/>
</dbReference>
<evidence type="ECO:0000313" key="15">
    <source>
        <dbReference type="Proteomes" id="UP000886785"/>
    </source>
</evidence>
<feature type="transmembrane region" description="Helical" evidence="13">
    <location>
        <begin position="300"/>
        <end position="322"/>
    </location>
</feature>
<feature type="transmembrane region" description="Helical" evidence="13">
    <location>
        <begin position="368"/>
        <end position="385"/>
    </location>
</feature>
<keyword evidence="10" id="KW-0406">Ion transport</keyword>
<comment type="subcellular location">
    <subcellularLocation>
        <location evidence="2">Cell membrane</location>
        <topology evidence="2">Multi-pass membrane protein</topology>
    </subcellularLocation>
</comment>
<dbReference type="CDD" id="cd13138">
    <property type="entry name" value="MATE_yoeA_like"/>
    <property type="match status" value="1"/>
</dbReference>
<dbReference type="GO" id="GO:0005886">
    <property type="term" value="C:plasma membrane"/>
    <property type="evidence" value="ECO:0007669"/>
    <property type="project" value="UniProtKB-SubCell"/>
</dbReference>
<evidence type="ECO:0000256" key="6">
    <source>
        <dbReference type="ARBA" id="ARBA00022449"/>
    </source>
</evidence>
<evidence type="ECO:0000256" key="11">
    <source>
        <dbReference type="ARBA" id="ARBA00023136"/>
    </source>
</evidence>
<comment type="caution">
    <text evidence="14">The sequence shown here is derived from an EMBL/GenBank/DDBJ whole genome shotgun (WGS) entry which is preliminary data.</text>
</comment>
<evidence type="ECO:0000256" key="2">
    <source>
        <dbReference type="ARBA" id="ARBA00004651"/>
    </source>
</evidence>
<keyword evidence="8 13" id="KW-0812">Transmembrane</keyword>
<feature type="transmembrane region" description="Helical" evidence="13">
    <location>
        <begin position="213"/>
        <end position="239"/>
    </location>
</feature>
<dbReference type="NCBIfam" id="TIGR00797">
    <property type="entry name" value="matE"/>
    <property type="match status" value="1"/>
</dbReference>
<dbReference type="PANTHER" id="PTHR43298:SF2">
    <property type="entry name" value="FMN_FAD EXPORTER YEEO-RELATED"/>
    <property type="match status" value="1"/>
</dbReference>
<keyword evidence="11 13" id="KW-0472">Membrane</keyword>
<dbReference type="AlphaFoldDB" id="A0A9D1J1Z4"/>
<dbReference type="InterPro" id="IPR002528">
    <property type="entry name" value="MATE_fam"/>
</dbReference>
<dbReference type="GO" id="GO:0015297">
    <property type="term" value="F:antiporter activity"/>
    <property type="evidence" value="ECO:0007669"/>
    <property type="project" value="UniProtKB-KW"/>
</dbReference>
<feature type="transmembrane region" description="Helical" evidence="13">
    <location>
        <begin position="111"/>
        <end position="133"/>
    </location>
</feature>
<gene>
    <name evidence="14" type="ORF">IAA54_07900</name>
</gene>
<protein>
    <recommendedName>
        <fullName evidence="4">Probable multidrug resistance protein NorM</fullName>
    </recommendedName>
    <alternativeName>
        <fullName evidence="12">Multidrug-efflux transporter</fullName>
    </alternativeName>
</protein>
<dbReference type="PIRSF" id="PIRSF006603">
    <property type="entry name" value="DinF"/>
    <property type="match status" value="1"/>
</dbReference>
<keyword evidence="7" id="KW-1003">Cell membrane</keyword>
<evidence type="ECO:0000256" key="9">
    <source>
        <dbReference type="ARBA" id="ARBA00022989"/>
    </source>
</evidence>
<evidence type="ECO:0000256" key="13">
    <source>
        <dbReference type="SAM" id="Phobius"/>
    </source>
</evidence>
<evidence type="ECO:0000256" key="5">
    <source>
        <dbReference type="ARBA" id="ARBA00022448"/>
    </source>
</evidence>
<feature type="transmembrane region" description="Helical" evidence="13">
    <location>
        <begin position="40"/>
        <end position="60"/>
    </location>
</feature>
<feature type="transmembrane region" description="Helical" evidence="13">
    <location>
        <begin position="171"/>
        <end position="192"/>
    </location>
</feature>
<feature type="transmembrane region" description="Helical" evidence="13">
    <location>
        <begin position="72"/>
        <end position="91"/>
    </location>
</feature>
<dbReference type="EMBL" id="DVHF01000087">
    <property type="protein sequence ID" value="HIR57579.1"/>
    <property type="molecule type" value="Genomic_DNA"/>
</dbReference>
<comment type="function">
    <text evidence="1">Multidrug efflux pump.</text>
</comment>
<dbReference type="GO" id="GO:0006811">
    <property type="term" value="P:monoatomic ion transport"/>
    <property type="evidence" value="ECO:0007669"/>
    <property type="project" value="UniProtKB-KW"/>
</dbReference>
<dbReference type="PANTHER" id="PTHR43298">
    <property type="entry name" value="MULTIDRUG RESISTANCE PROTEIN NORM-RELATED"/>
    <property type="match status" value="1"/>
</dbReference>
<keyword evidence="5" id="KW-0813">Transport</keyword>